<dbReference type="GO" id="GO:0004523">
    <property type="term" value="F:RNA-DNA hybrid ribonuclease activity"/>
    <property type="evidence" value="ECO:0007669"/>
    <property type="project" value="InterPro"/>
</dbReference>
<feature type="domain" description="RNase H type-1" evidence="1">
    <location>
        <begin position="1"/>
        <end position="96"/>
    </location>
</feature>
<keyword evidence="3" id="KW-1185">Reference proteome</keyword>
<accession>A0A4Y2L1C7</accession>
<comment type="caution">
    <text evidence="2">The sequence shown here is derived from an EMBL/GenBank/DDBJ whole genome shotgun (WGS) entry which is preliminary data.</text>
</comment>
<dbReference type="Pfam" id="PF00075">
    <property type="entry name" value="RNase_H"/>
    <property type="match status" value="1"/>
</dbReference>
<dbReference type="InterPro" id="IPR012337">
    <property type="entry name" value="RNaseH-like_sf"/>
</dbReference>
<gene>
    <name evidence="2" type="ORF">AVEN_84232_1</name>
</gene>
<dbReference type="SUPFAM" id="SSF53098">
    <property type="entry name" value="Ribonuclease H-like"/>
    <property type="match status" value="1"/>
</dbReference>
<name>A0A4Y2L1C7_ARAVE</name>
<dbReference type="Proteomes" id="UP000499080">
    <property type="component" value="Unassembled WGS sequence"/>
</dbReference>
<dbReference type="Gene3D" id="3.30.420.10">
    <property type="entry name" value="Ribonuclease H-like superfamily/Ribonuclease H"/>
    <property type="match status" value="1"/>
</dbReference>
<evidence type="ECO:0000313" key="2">
    <source>
        <dbReference type="EMBL" id="GBN08405.1"/>
    </source>
</evidence>
<reference evidence="2 3" key="1">
    <citation type="journal article" date="2019" name="Sci. Rep.">
        <title>Orb-weaving spider Araneus ventricosus genome elucidates the spidroin gene catalogue.</title>
        <authorList>
            <person name="Kono N."/>
            <person name="Nakamura H."/>
            <person name="Ohtoshi R."/>
            <person name="Moran D.A.P."/>
            <person name="Shinohara A."/>
            <person name="Yoshida Y."/>
            <person name="Fujiwara M."/>
            <person name="Mori M."/>
            <person name="Tomita M."/>
            <person name="Arakawa K."/>
        </authorList>
    </citation>
    <scope>NUCLEOTIDE SEQUENCE [LARGE SCALE GENOMIC DNA]</scope>
</reference>
<organism evidence="2 3">
    <name type="scientific">Araneus ventricosus</name>
    <name type="common">Orbweaver spider</name>
    <name type="synonym">Epeira ventricosa</name>
    <dbReference type="NCBI Taxonomy" id="182803"/>
    <lineage>
        <taxon>Eukaryota</taxon>
        <taxon>Metazoa</taxon>
        <taxon>Ecdysozoa</taxon>
        <taxon>Arthropoda</taxon>
        <taxon>Chelicerata</taxon>
        <taxon>Arachnida</taxon>
        <taxon>Araneae</taxon>
        <taxon>Araneomorphae</taxon>
        <taxon>Entelegynae</taxon>
        <taxon>Araneoidea</taxon>
        <taxon>Araneidae</taxon>
        <taxon>Araneus</taxon>
    </lineage>
</organism>
<dbReference type="PROSITE" id="PS50879">
    <property type="entry name" value="RNASE_H_1"/>
    <property type="match status" value="1"/>
</dbReference>
<dbReference type="CDD" id="cd09276">
    <property type="entry name" value="Rnase_HI_RT_non_LTR"/>
    <property type="match status" value="1"/>
</dbReference>
<proteinExistence type="predicted"/>
<dbReference type="InterPro" id="IPR002156">
    <property type="entry name" value="RNaseH_domain"/>
</dbReference>
<sequence>MFRLSDNCSVFMAEVYAIHKAVDEIISRKLDYVNLISDSRSALMALDSLKEKRVIINEIKKKINAYKGKINLKWVRAHKGTTGNERADCLGKTACEKQTIDVYFHVTKSEIKLDGKRKAIGLWHDRWSSSKNGKTTRKFFGKVCLKRVKGDFYINQIYTGHGIFRT</sequence>
<dbReference type="GO" id="GO:0003676">
    <property type="term" value="F:nucleic acid binding"/>
    <property type="evidence" value="ECO:0007669"/>
    <property type="project" value="InterPro"/>
</dbReference>
<dbReference type="AlphaFoldDB" id="A0A4Y2L1C7"/>
<protein>
    <recommendedName>
        <fullName evidence="1">RNase H type-1 domain-containing protein</fullName>
    </recommendedName>
</protein>
<evidence type="ECO:0000313" key="3">
    <source>
        <dbReference type="Proteomes" id="UP000499080"/>
    </source>
</evidence>
<dbReference type="InterPro" id="IPR036397">
    <property type="entry name" value="RNaseH_sf"/>
</dbReference>
<dbReference type="OrthoDB" id="407198at2759"/>
<dbReference type="EMBL" id="BGPR01005260">
    <property type="protein sequence ID" value="GBN08405.1"/>
    <property type="molecule type" value="Genomic_DNA"/>
</dbReference>
<evidence type="ECO:0000259" key="1">
    <source>
        <dbReference type="PROSITE" id="PS50879"/>
    </source>
</evidence>